<proteinExistence type="predicted"/>
<feature type="compositionally biased region" description="Pro residues" evidence="1">
    <location>
        <begin position="11"/>
        <end position="22"/>
    </location>
</feature>
<evidence type="ECO:0000313" key="2">
    <source>
        <dbReference type="EMBL" id="RPF20615.1"/>
    </source>
</evidence>
<organism evidence="2 3">
    <name type="scientific">Myceligenerans xiligouense</name>
    <dbReference type="NCBI Taxonomy" id="253184"/>
    <lineage>
        <taxon>Bacteria</taxon>
        <taxon>Bacillati</taxon>
        <taxon>Actinomycetota</taxon>
        <taxon>Actinomycetes</taxon>
        <taxon>Micrococcales</taxon>
        <taxon>Promicromonosporaceae</taxon>
        <taxon>Myceligenerans</taxon>
    </lineage>
</organism>
<gene>
    <name evidence="2" type="ORF">EDD34_1212</name>
</gene>
<evidence type="ECO:0000313" key="3">
    <source>
        <dbReference type="Proteomes" id="UP000280501"/>
    </source>
</evidence>
<dbReference type="AlphaFoldDB" id="A0A3N4ZIB6"/>
<dbReference type="GO" id="GO:0016491">
    <property type="term" value="F:oxidoreductase activity"/>
    <property type="evidence" value="ECO:0007669"/>
    <property type="project" value="InterPro"/>
</dbReference>
<protein>
    <submittedName>
        <fullName evidence="2">Uncharacterized protein</fullName>
    </submittedName>
</protein>
<keyword evidence="3" id="KW-1185">Reference proteome</keyword>
<dbReference type="RefSeq" id="WP_123813760.1">
    <property type="nucleotide sequence ID" value="NZ_RKQZ01000001.1"/>
</dbReference>
<feature type="region of interest" description="Disordered" evidence="1">
    <location>
        <begin position="9"/>
        <end position="29"/>
    </location>
</feature>
<evidence type="ECO:0000256" key="1">
    <source>
        <dbReference type="SAM" id="MobiDB-lite"/>
    </source>
</evidence>
<dbReference type="OrthoDB" id="3422065at2"/>
<accession>A0A3N4ZIB6</accession>
<reference evidence="2 3" key="1">
    <citation type="submission" date="2018-11" db="EMBL/GenBank/DDBJ databases">
        <title>Sequencing the genomes of 1000 actinobacteria strains.</title>
        <authorList>
            <person name="Klenk H.-P."/>
        </authorList>
    </citation>
    <scope>NUCLEOTIDE SEQUENCE [LARGE SCALE GENOMIC DNA]</scope>
    <source>
        <strain evidence="2 3">DSM 15700</strain>
    </source>
</reference>
<comment type="caution">
    <text evidence="2">The sequence shown here is derived from an EMBL/GenBank/DDBJ whole genome shotgun (WGS) entry which is preliminary data.</text>
</comment>
<sequence>MNSLLAGAFAPDPPGAALPPGPRTNDWSRAGAVPVEVPTRAGALLRELWGTRGHHITEAGGPTTVPRRLVPSAGGAYPVQWHVVVPGGAASELAPGRYVYHPASDRLLRRDGAAPPGGRPSLVITVQPGRTFGRYRHRAWPLWIADAAYALEAVRTLVPAAVLPEGWAGMGDARQLLELPPGHDVERWVRHGLVPEICLARVELPAGWAVDHRARDGLARRRSPALAAFRDAAARRARYGPPAPAAVETADEAARQSGQGWVLGADRVLLWPRPHPVDVAAAHRPLWEAHRAAARMCYRFARDGYGVRPVSGFVHRPGPGAPPLLHALAVLRTER</sequence>
<dbReference type="Proteomes" id="UP000280501">
    <property type="component" value="Unassembled WGS sequence"/>
</dbReference>
<dbReference type="InterPro" id="IPR000415">
    <property type="entry name" value="Nitroreductase-like"/>
</dbReference>
<name>A0A3N4ZIB6_9MICO</name>
<dbReference type="Gene3D" id="3.40.109.10">
    <property type="entry name" value="NADH Oxidase"/>
    <property type="match status" value="1"/>
</dbReference>
<dbReference type="EMBL" id="RKQZ01000001">
    <property type="protein sequence ID" value="RPF20615.1"/>
    <property type="molecule type" value="Genomic_DNA"/>
</dbReference>